<evidence type="ECO:0000256" key="6">
    <source>
        <dbReference type="PROSITE-ProRule" id="PRU00023"/>
    </source>
</evidence>
<dbReference type="STRING" id="29730.A0A0D2Q7Q8"/>
<dbReference type="eggNOG" id="KOG0498">
    <property type="taxonomic scope" value="Eukaryota"/>
</dbReference>
<dbReference type="GO" id="GO:0034702">
    <property type="term" value="C:monoatomic ion channel complex"/>
    <property type="evidence" value="ECO:0007669"/>
    <property type="project" value="UniProtKB-KW"/>
</dbReference>
<evidence type="ECO:0000256" key="1">
    <source>
        <dbReference type="ARBA" id="ARBA00022538"/>
    </source>
</evidence>
<evidence type="ECO:0000256" key="2">
    <source>
        <dbReference type="ARBA" id="ARBA00022826"/>
    </source>
</evidence>
<dbReference type="PROSITE" id="PS50297">
    <property type="entry name" value="ANK_REP_REGION"/>
    <property type="match status" value="1"/>
</dbReference>
<evidence type="ECO:0000313" key="9">
    <source>
        <dbReference type="Proteomes" id="UP000032304"/>
    </source>
</evidence>
<evidence type="ECO:0000313" key="8">
    <source>
        <dbReference type="EMBL" id="KJB12881.1"/>
    </source>
</evidence>
<dbReference type="InterPro" id="IPR036770">
    <property type="entry name" value="Ankyrin_rpt-contain_sf"/>
</dbReference>
<evidence type="ECO:0000256" key="7">
    <source>
        <dbReference type="SAM" id="Phobius"/>
    </source>
</evidence>
<keyword evidence="1" id="KW-0633">Potassium transport</keyword>
<evidence type="ECO:0000256" key="3">
    <source>
        <dbReference type="ARBA" id="ARBA00022882"/>
    </source>
</evidence>
<feature type="transmembrane region" description="Helical" evidence="7">
    <location>
        <begin position="6"/>
        <end position="30"/>
    </location>
</feature>
<dbReference type="SMART" id="SM00248">
    <property type="entry name" value="ANK"/>
    <property type="match status" value="3"/>
</dbReference>
<keyword evidence="9" id="KW-1185">Reference proteome</keyword>
<dbReference type="Gene3D" id="1.25.40.20">
    <property type="entry name" value="Ankyrin repeat-containing domain"/>
    <property type="match status" value="1"/>
</dbReference>
<dbReference type="SUPFAM" id="SSF51206">
    <property type="entry name" value="cAMP-binding domain-like"/>
    <property type="match status" value="1"/>
</dbReference>
<sequence length="266" mass="30578">MREMIFIMIYVSFDMILGAYLIGNMTALIVKGSKKEKFRDKMADVIKYMNRNKLERDHRNQIKGHLRLQYENFINQIVIRLHEEFFLSGEVIMEQGNVVDQLYFVCHVKQLESNISFHIGRQEAELALRVNGVAYNGDFYQLKILIRVGADPNKTDCDGKSPSHLTASKGYEDITSFLIRHSVDINLKDKFRNTPLLESIKNGHDNLAALRIKEGASLNIDDTDRWGNTPLDEAQMCGNKNLIKLLEDATWEPLSAIQSKFPHLHP</sequence>
<dbReference type="PANTHER" id="PTHR45743">
    <property type="entry name" value="POTASSIUM CHANNEL AKT1"/>
    <property type="match status" value="1"/>
</dbReference>
<dbReference type="InterPro" id="IPR002110">
    <property type="entry name" value="Ankyrin_rpt"/>
</dbReference>
<dbReference type="InterPro" id="IPR045319">
    <property type="entry name" value="KAT/AKT"/>
</dbReference>
<dbReference type="Proteomes" id="UP000032304">
    <property type="component" value="Chromosome 2"/>
</dbReference>
<name>A0A0D2Q7Q8_GOSRA</name>
<dbReference type="SUPFAM" id="SSF48403">
    <property type="entry name" value="Ankyrin repeat"/>
    <property type="match status" value="1"/>
</dbReference>
<dbReference type="GO" id="GO:0005249">
    <property type="term" value="F:voltage-gated potassium channel activity"/>
    <property type="evidence" value="ECO:0007669"/>
    <property type="project" value="InterPro"/>
</dbReference>
<reference evidence="8 9" key="1">
    <citation type="journal article" date="2012" name="Nature">
        <title>Repeated polyploidization of Gossypium genomes and the evolution of spinnable cotton fibres.</title>
        <authorList>
            <person name="Paterson A.H."/>
            <person name="Wendel J.F."/>
            <person name="Gundlach H."/>
            <person name="Guo H."/>
            <person name="Jenkins J."/>
            <person name="Jin D."/>
            <person name="Llewellyn D."/>
            <person name="Showmaker K.C."/>
            <person name="Shu S."/>
            <person name="Udall J."/>
            <person name="Yoo M.J."/>
            <person name="Byers R."/>
            <person name="Chen W."/>
            <person name="Doron-Faigenboim A."/>
            <person name="Duke M.V."/>
            <person name="Gong L."/>
            <person name="Grimwood J."/>
            <person name="Grover C."/>
            <person name="Grupp K."/>
            <person name="Hu G."/>
            <person name="Lee T.H."/>
            <person name="Li J."/>
            <person name="Lin L."/>
            <person name="Liu T."/>
            <person name="Marler B.S."/>
            <person name="Page J.T."/>
            <person name="Roberts A.W."/>
            <person name="Romanel E."/>
            <person name="Sanders W.S."/>
            <person name="Szadkowski E."/>
            <person name="Tan X."/>
            <person name="Tang H."/>
            <person name="Xu C."/>
            <person name="Wang J."/>
            <person name="Wang Z."/>
            <person name="Zhang D."/>
            <person name="Zhang L."/>
            <person name="Ashrafi H."/>
            <person name="Bedon F."/>
            <person name="Bowers J.E."/>
            <person name="Brubaker C.L."/>
            <person name="Chee P.W."/>
            <person name="Das S."/>
            <person name="Gingle A.R."/>
            <person name="Haigler C.H."/>
            <person name="Harker D."/>
            <person name="Hoffmann L.V."/>
            <person name="Hovav R."/>
            <person name="Jones D.C."/>
            <person name="Lemke C."/>
            <person name="Mansoor S."/>
            <person name="ur Rahman M."/>
            <person name="Rainville L.N."/>
            <person name="Rambani A."/>
            <person name="Reddy U.K."/>
            <person name="Rong J.K."/>
            <person name="Saranga Y."/>
            <person name="Scheffler B.E."/>
            <person name="Scheffler J.A."/>
            <person name="Stelly D.M."/>
            <person name="Triplett B.A."/>
            <person name="Van Deynze A."/>
            <person name="Vaslin M.F."/>
            <person name="Waghmare V.N."/>
            <person name="Walford S.A."/>
            <person name="Wright R.J."/>
            <person name="Zaki E.A."/>
            <person name="Zhang T."/>
            <person name="Dennis E.S."/>
            <person name="Mayer K.F."/>
            <person name="Peterson D.G."/>
            <person name="Rokhsar D.S."/>
            <person name="Wang X."/>
            <person name="Schmutz J."/>
        </authorList>
    </citation>
    <scope>NUCLEOTIDE SEQUENCE [LARGE SCALE GENOMIC DNA]</scope>
</reference>
<keyword evidence="5" id="KW-0407">Ion channel</keyword>
<keyword evidence="3" id="KW-0813">Transport</keyword>
<keyword evidence="7" id="KW-1133">Transmembrane helix</keyword>
<keyword evidence="6" id="KW-0040">ANK repeat</keyword>
<dbReference type="AlphaFoldDB" id="A0A0D2Q7Q8"/>
<evidence type="ECO:0000256" key="5">
    <source>
        <dbReference type="ARBA" id="ARBA00023303"/>
    </source>
</evidence>
<keyword evidence="4" id="KW-0630">Potassium</keyword>
<dbReference type="PANTHER" id="PTHR45743:SF3">
    <property type="entry name" value="POTASSIUM CHANNEL SKOR"/>
    <property type="match status" value="1"/>
</dbReference>
<keyword evidence="7" id="KW-0472">Membrane</keyword>
<feature type="repeat" description="ANK" evidence="6">
    <location>
        <begin position="158"/>
        <end position="190"/>
    </location>
</feature>
<dbReference type="Pfam" id="PF12796">
    <property type="entry name" value="Ank_2"/>
    <property type="match status" value="1"/>
</dbReference>
<dbReference type="InterPro" id="IPR018490">
    <property type="entry name" value="cNMP-bd_dom_sf"/>
</dbReference>
<keyword evidence="7" id="KW-0812">Transmembrane</keyword>
<dbReference type="EMBL" id="CM001741">
    <property type="protein sequence ID" value="KJB12881.1"/>
    <property type="molecule type" value="Genomic_DNA"/>
</dbReference>
<dbReference type="PROSITE" id="PS50088">
    <property type="entry name" value="ANK_REPEAT"/>
    <property type="match status" value="1"/>
</dbReference>
<proteinExistence type="predicted"/>
<keyword evidence="2" id="KW-0631">Potassium channel</keyword>
<protein>
    <submittedName>
        <fullName evidence="8">Uncharacterized protein</fullName>
    </submittedName>
</protein>
<gene>
    <name evidence="8" type="ORF">B456_002G042400</name>
</gene>
<dbReference type="Gramene" id="KJB12881">
    <property type="protein sequence ID" value="KJB12881"/>
    <property type="gene ID" value="B456_002G042400"/>
</dbReference>
<accession>A0A0D2Q7Q8</accession>
<keyword evidence="3" id="KW-0851">Voltage-gated channel</keyword>
<keyword evidence="3" id="KW-0406">Ion transport</keyword>
<evidence type="ECO:0000256" key="4">
    <source>
        <dbReference type="ARBA" id="ARBA00022958"/>
    </source>
</evidence>
<organism evidence="8 9">
    <name type="scientific">Gossypium raimondii</name>
    <name type="common">Peruvian cotton</name>
    <name type="synonym">Gossypium klotzschianum subsp. raimondii</name>
    <dbReference type="NCBI Taxonomy" id="29730"/>
    <lineage>
        <taxon>Eukaryota</taxon>
        <taxon>Viridiplantae</taxon>
        <taxon>Streptophyta</taxon>
        <taxon>Embryophyta</taxon>
        <taxon>Tracheophyta</taxon>
        <taxon>Spermatophyta</taxon>
        <taxon>Magnoliopsida</taxon>
        <taxon>eudicotyledons</taxon>
        <taxon>Gunneridae</taxon>
        <taxon>Pentapetalae</taxon>
        <taxon>rosids</taxon>
        <taxon>malvids</taxon>
        <taxon>Malvales</taxon>
        <taxon>Malvaceae</taxon>
        <taxon>Malvoideae</taxon>
        <taxon>Gossypium</taxon>
    </lineage>
</organism>